<sequence length="143" mass="16162">MIESVKIRTGGIQFFGNGNDIKASKVIKGQTTYDTTKSFAAKIAITTISYDAFSNSLHEHQKNVNEHQKNVQSQILVSRRFYQVRGILSPDHFKLVFNASRRFIMQSVLSRETEGGKVVMVSLTMSLSFLMSHKNSGMWVLSR</sequence>
<evidence type="ECO:0000313" key="2">
    <source>
        <dbReference type="Proteomes" id="UP000429958"/>
    </source>
</evidence>
<dbReference type="RefSeq" id="WP_154473739.1">
    <property type="nucleotide sequence ID" value="NZ_VUMD01000022.1"/>
</dbReference>
<protein>
    <submittedName>
        <fullName evidence="1">Uncharacterized protein</fullName>
    </submittedName>
</protein>
<keyword evidence="2" id="KW-1185">Reference proteome</keyword>
<proteinExistence type="predicted"/>
<dbReference type="EMBL" id="VUMD01000022">
    <property type="protein sequence ID" value="MSS38312.1"/>
    <property type="molecule type" value="Genomic_DNA"/>
</dbReference>
<accession>A0A7X2NNS4</accession>
<comment type="caution">
    <text evidence="1">The sequence shown here is derived from an EMBL/GenBank/DDBJ whole genome shotgun (WGS) entry which is preliminary data.</text>
</comment>
<name>A0A7X2NNS4_9CLOT</name>
<dbReference type="AlphaFoldDB" id="A0A7X2NNS4"/>
<dbReference type="Proteomes" id="UP000429958">
    <property type="component" value="Unassembled WGS sequence"/>
</dbReference>
<gene>
    <name evidence="1" type="ORF">FYJ39_17685</name>
</gene>
<organism evidence="1 2">
    <name type="scientific">Clostridium porci</name>
    <dbReference type="NCBI Taxonomy" id="2605778"/>
    <lineage>
        <taxon>Bacteria</taxon>
        <taxon>Bacillati</taxon>
        <taxon>Bacillota</taxon>
        <taxon>Clostridia</taxon>
        <taxon>Eubacteriales</taxon>
        <taxon>Clostridiaceae</taxon>
        <taxon>Clostridium</taxon>
    </lineage>
</organism>
<evidence type="ECO:0000313" key="1">
    <source>
        <dbReference type="EMBL" id="MSS38312.1"/>
    </source>
</evidence>
<reference evidence="1 2" key="1">
    <citation type="submission" date="2019-08" db="EMBL/GenBank/DDBJ databases">
        <title>In-depth cultivation of the pig gut microbiome towards novel bacterial diversity and tailored functional studies.</title>
        <authorList>
            <person name="Wylensek D."/>
            <person name="Hitch T.C.A."/>
            <person name="Clavel T."/>
        </authorList>
    </citation>
    <scope>NUCLEOTIDE SEQUENCE [LARGE SCALE GENOMIC DNA]</scope>
    <source>
        <strain evidence="1 2">WCA-389-WT-23D1</strain>
    </source>
</reference>